<accession>A0ABS1DRN4</accession>
<keyword evidence="3" id="KW-1185">Reference proteome</keyword>
<feature type="domain" description="STAS" evidence="1">
    <location>
        <begin position="1"/>
        <end position="101"/>
    </location>
</feature>
<name>A0ABS1DRN4_RUBGE</name>
<dbReference type="PANTHER" id="PTHR35849:SF2">
    <property type="entry name" value="BLR2341 PROTEIN"/>
    <property type="match status" value="1"/>
</dbReference>
<dbReference type="Gene3D" id="3.30.750.24">
    <property type="entry name" value="STAS domain"/>
    <property type="match status" value="1"/>
</dbReference>
<dbReference type="RefSeq" id="WP_200229893.1">
    <property type="nucleotide sequence ID" value="NZ_NRRT01000039.1"/>
</dbReference>
<proteinExistence type="predicted"/>
<dbReference type="Pfam" id="PF13466">
    <property type="entry name" value="STAS_2"/>
    <property type="match status" value="1"/>
</dbReference>
<evidence type="ECO:0000259" key="1">
    <source>
        <dbReference type="PROSITE" id="PS50801"/>
    </source>
</evidence>
<dbReference type="InterPro" id="IPR036513">
    <property type="entry name" value="STAS_dom_sf"/>
</dbReference>
<dbReference type="InterPro" id="IPR058548">
    <property type="entry name" value="MlaB-like_STAS"/>
</dbReference>
<dbReference type="EMBL" id="NRRU01000008">
    <property type="protein sequence ID" value="MBK1711845.1"/>
    <property type="molecule type" value="Genomic_DNA"/>
</dbReference>
<dbReference type="InterPro" id="IPR002645">
    <property type="entry name" value="STAS_dom"/>
</dbReference>
<dbReference type="PROSITE" id="PS50801">
    <property type="entry name" value="STAS"/>
    <property type="match status" value="1"/>
</dbReference>
<reference evidence="2" key="2">
    <citation type="journal article" date="2020" name="Microorganisms">
        <title>Osmotic Adaptation and Compatible Solute Biosynthesis of Phototrophic Bacteria as Revealed from Genome Analyses.</title>
        <authorList>
            <person name="Imhoff J.F."/>
            <person name="Rahn T."/>
            <person name="Kunzel S."/>
            <person name="Keller A."/>
            <person name="Neulinger S.C."/>
        </authorList>
    </citation>
    <scope>NUCLEOTIDE SEQUENCE</scope>
    <source>
        <strain evidence="2">IM 151</strain>
    </source>
</reference>
<sequence length="101" mass="10777">MTPTDTFAIDGELSIYRAGELREALLARLAEAVAHPLEIDLAGVTEFDSAGVQLLFAARKSAAARGRELRLVRHSPAVLEVFQALDLAGHFGNAPNLPAAR</sequence>
<organism evidence="2 3">
    <name type="scientific">Rubrivivax gelatinosus</name>
    <name type="common">Rhodocyclus gelatinosus</name>
    <name type="synonym">Rhodopseudomonas gelatinosa</name>
    <dbReference type="NCBI Taxonomy" id="28068"/>
    <lineage>
        <taxon>Bacteria</taxon>
        <taxon>Pseudomonadati</taxon>
        <taxon>Pseudomonadota</taxon>
        <taxon>Betaproteobacteria</taxon>
        <taxon>Burkholderiales</taxon>
        <taxon>Sphaerotilaceae</taxon>
        <taxon>Rubrivivax</taxon>
    </lineage>
</organism>
<dbReference type="InterPro" id="IPR052746">
    <property type="entry name" value="MlaB_ABC_Transporter"/>
</dbReference>
<dbReference type="CDD" id="cd07043">
    <property type="entry name" value="STAS_anti-anti-sigma_factors"/>
    <property type="match status" value="1"/>
</dbReference>
<protein>
    <submittedName>
        <fullName evidence="2">Anti-sigma B factor antagonist</fullName>
    </submittedName>
</protein>
<dbReference type="PANTHER" id="PTHR35849">
    <property type="entry name" value="BLR2341 PROTEIN"/>
    <property type="match status" value="1"/>
</dbReference>
<evidence type="ECO:0000313" key="2">
    <source>
        <dbReference type="EMBL" id="MBK1711845.1"/>
    </source>
</evidence>
<dbReference type="SUPFAM" id="SSF52091">
    <property type="entry name" value="SpoIIaa-like"/>
    <property type="match status" value="1"/>
</dbReference>
<evidence type="ECO:0000313" key="3">
    <source>
        <dbReference type="Proteomes" id="UP001041814"/>
    </source>
</evidence>
<reference evidence="2" key="1">
    <citation type="submission" date="2017-08" db="EMBL/GenBank/DDBJ databases">
        <authorList>
            <person name="Imhoff J.F."/>
            <person name="Rahn T."/>
            <person name="Kuenzel S."/>
            <person name="Neulinger S.C."/>
        </authorList>
    </citation>
    <scope>NUCLEOTIDE SEQUENCE</scope>
    <source>
        <strain evidence="2">IM 151</strain>
    </source>
</reference>
<gene>
    <name evidence="2" type="ORF">CKO43_03500</name>
</gene>
<dbReference type="Proteomes" id="UP001041814">
    <property type="component" value="Unassembled WGS sequence"/>
</dbReference>
<comment type="caution">
    <text evidence="2">The sequence shown here is derived from an EMBL/GenBank/DDBJ whole genome shotgun (WGS) entry which is preliminary data.</text>
</comment>